<evidence type="ECO:0000313" key="2">
    <source>
        <dbReference type="EMBL" id="EFA74511.1"/>
    </source>
</evidence>
<evidence type="ECO:0000256" key="1">
    <source>
        <dbReference type="SAM" id="Phobius"/>
    </source>
</evidence>
<dbReference type="RefSeq" id="XP_020426645.1">
    <property type="nucleotide sequence ID" value="XM_020571056.1"/>
</dbReference>
<dbReference type="InParanoid" id="D3BVK8"/>
<dbReference type="GeneID" id="31355543"/>
<organism evidence="2 3">
    <name type="scientific">Heterostelium pallidum (strain ATCC 26659 / Pp 5 / PN500)</name>
    <name type="common">Cellular slime mold</name>
    <name type="synonym">Polysphondylium pallidum</name>
    <dbReference type="NCBI Taxonomy" id="670386"/>
    <lineage>
        <taxon>Eukaryota</taxon>
        <taxon>Amoebozoa</taxon>
        <taxon>Evosea</taxon>
        <taxon>Eumycetozoa</taxon>
        <taxon>Dictyostelia</taxon>
        <taxon>Acytosteliales</taxon>
        <taxon>Acytosteliaceae</taxon>
        <taxon>Heterostelium</taxon>
    </lineage>
</organism>
<dbReference type="AlphaFoldDB" id="D3BVK8"/>
<keyword evidence="1" id="KW-0472">Membrane</keyword>
<proteinExistence type="predicted"/>
<feature type="transmembrane region" description="Helical" evidence="1">
    <location>
        <begin position="73"/>
        <end position="92"/>
    </location>
</feature>
<gene>
    <name evidence="2" type="ORF">PPL_00009</name>
</gene>
<evidence type="ECO:0000313" key="3">
    <source>
        <dbReference type="Proteomes" id="UP000001396"/>
    </source>
</evidence>
<dbReference type="Proteomes" id="UP000001396">
    <property type="component" value="Unassembled WGS sequence"/>
</dbReference>
<sequence>MSDFLCFNKKHIFANIDDGIESFENFSFDNVNVYLNIYRSFPDQFGTESGHHSLIPWHSPSMKSIMNELSNQILSFLGLSTGIPPISFFIVVTPTFD</sequence>
<protein>
    <submittedName>
        <fullName evidence="2">Uncharacterized protein</fullName>
    </submittedName>
</protein>
<accession>D3BVK8</accession>
<keyword evidence="1" id="KW-1133">Transmembrane helix</keyword>
<reference evidence="2 3" key="1">
    <citation type="journal article" date="2011" name="Genome Res.">
        <title>Phylogeny-wide analysis of social amoeba genomes highlights ancient origins for complex intercellular communication.</title>
        <authorList>
            <person name="Heidel A.J."/>
            <person name="Lawal H.M."/>
            <person name="Felder M."/>
            <person name="Schilde C."/>
            <person name="Helps N.R."/>
            <person name="Tunggal B."/>
            <person name="Rivero F."/>
            <person name="John U."/>
            <person name="Schleicher M."/>
            <person name="Eichinger L."/>
            <person name="Platzer M."/>
            <person name="Noegel A.A."/>
            <person name="Schaap P."/>
            <person name="Gloeckner G."/>
        </authorList>
    </citation>
    <scope>NUCLEOTIDE SEQUENCE [LARGE SCALE GENOMIC DNA]</scope>
    <source>
        <strain evidence="3">ATCC 26659 / Pp 5 / PN500</strain>
    </source>
</reference>
<dbReference type="EMBL" id="ADBJ01000063">
    <property type="protein sequence ID" value="EFA74511.1"/>
    <property type="molecule type" value="Genomic_DNA"/>
</dbReference>
<keyword evidence="1" id="KW-0812">Transmembrane</keyword>
<name>D3BVK8_HETP5</name>
<comment type="caution">
    <text evidence="2">The sequence shown here is derived from an EMBL/GenBank/DDBJ whole genome shotgun (WGS) entry which is preliminary data.</text>
</comment>
<keyword evidence="3" id="KW-1185">Reference proteome</keyword>